<dbReference type="InterPro" id="IPR036291">
    <property type="entry name" value="NAD(P)-bd_dom_sf"/>
</dbReference>
<name>A0A0H2RS72_9AGAM</name>
<dbReference type="GO" id="GO:0016491">
    <property type="term" value="F:oxidoreductase activity"/>
    <property type="evidence" value="ECO:0007669"/>
    <property type="project" value="UniProtKB-KW"/>
</dbReference>
<feature type="coiled-coil region" evidence="3">
    <location>
        <begin position="266"/>
        <end position="293"/>
    </location>
</feature>
<dbReference type="InParanoid" id="A0A0H2RS72"/>
<accession>A0A0H2RS72</accession>
<dbReference type="Proteomes" id="UP000053477">
    <property type="component" value="Unassembled WGS sequence"/>
</dbReference>
<keyword evidence="3" id="KW-0175">Coiled coil</keyword>
<evidence type="ECO:0000313" key="5">
    <source>
        <dbReference type="Proteomes" id="UP000053477"/>
    </source>
</evidence>
<dbReference type="AlphaFoldDB" id="A0A0H2RS72"/>
<keyword evidence="5" id="KW-1185">Reference proteome</keyword>
<dbReference type="PRINTS" id="PR00081">
    <property type="entry name" value="GDHRDH"/>
</dbReference>
<gene>
    <name evidence="4" type="ORF">SCHPADRAFT_939271</name>
</gene>
<sequence length="305" mass="33495">MTFGVSPETHNDIYPAIEASKFSGALKDKVAFVTGAGRGIGKAIAISLAQAGANVAIISRTKSDLDELAEIIRTKYNQSVLVFPIDVTNESAITDAFATTERELGKVNIVIANAAMAYWRPFVYDDFDDWWRSMETNVKAPMFLIQLALRSMRERNEGTIIALGSAAALRNSIGTSSYASSKIALHRAIATLQLELDTEGKSGICLYALQPGRVKTTMTTGDKSLHEDMEKLSPGFSTRIREWVDAFIDPPELAGQTCVYLATGKAKELRGRYIEAEKDIDAVVEQAEIVRKENLYDTTIRMLGE</sequence>
<evidence type="ECO:0000256" key="1">
    <source>
        <dbReference type="ARBA" id="ARBA00006484"/>
    </source>
</evidence>
<evidence type="ECO:0000313" key="4">
    <source>
        <dbReference type="EMBL" id="KLO14714.1"/>
    </source>
</evidence>
<dbReference type="STRING" id="27342.A0A0H2RS72"/>
<dbReference type="PANTHER" id="PTHR44196">
    <property type="entry name" value="DEHYDROGENASE/REDUCTASE SDR FAMILY MEMBER 7B"/>
    <property type="match status" value="1"/>
</dbReference>
<evidence type="ECO:0000256" key="2">
    <source>
        <dbReference type="ARBA" id="ARBA00023002"/>
    </source>
</evidence>
<dbReference type="PANTHER" id="PTHR44196:SF1">
    <property type="entry name" value="DEHYDROGENASE_REDUCTASE SDR FAMILY MEMBER 7B"/>
    <property type="match status" value="1"/>
</dbReference>
<evidence type="ECO:0000256" key="3">
    <source>
        <dbReference type="SAM" id="Coils"/>
    </source>
</evidence>
<dbReference type="CDD" id="cd05233">
    <property type="entry name" value="SDR_c"/>
    <property type="match status" value="1"/>
</dbReference>
<reference evidence="4 5" key="1">
    <citation type="submission" date="2015-04" db="EMBL/GenBank/DDBJ databases">
        <title>Complete genome sequence of Schizopora paradoxa KUC8140, a cosmopolitan wood degrader in East Asia.</title>
        <authorList>
            <consortium name="DOE Joint Genome Institute"/>
            <person name="Min B."/>
            <person name="Park H."/>
            <person name="Jang Y."/>
            <person name="Kim J.-J."/>
            <person name="Kim K.H."/>
            <person name="Pangilinan J."/>
            <person name="Lipzen A."/>
            <person name="Riley R."/>
            <person name="Grigoriev I.V."/>
            <person name="Spatafora J.W."/>
            <person name="Choi I.-G."/>
        </authorList>
    </citation>
    <scope>NUCLEOTIDE SEQUENCE [LARGE SCALE GENOMIC DNA]</scope>
    <source>
        <strain evidence="4 5">KUC8140</strain>
    </source>
</reference>
<organism evidence="4 5">
    <name type="scientific">Schizopora paradoxa</name>
    <dbReference type="NCBI Taxonomy" id="27342"/>
    <lineage>
        <taxon>Eukaryota</taxon>
        <taxon>Fungi</taxon>
        <taxon>Dikarya</taxon>
        <taxon>Basidiomycota</taxon>
        <taxon>Agaricomycotina</taxon>
        <taxon>Agaricomycetes</taxon>
        <taxon>Hymenochaetales</taxon>
        <taxon>Schizoporaceae</taxon>
        <taxon>Schizopora</taxon>
    </lineage>
</organism>
<protein>
    <submittedName>
        <fullName evidence="4">NAD-binding protein</fullName>
    </submittedName>
</protein>
<dbReference type="Gene3D" id="3.40.50.720">
    <property type="entry name" value="NAD(P)-binding Rossmann-like Domain"/>
    <property type="match status" value="1"/>
</dbReference>
<dbReference type="InterPro" id="IPR002347">
    <property type="entry name" value="SDR_fam"/>
</dbReference>
<keyword evidence="2" id="KW-0560">Oxidoreductase</keyword>
<dbReference type="GO" id="GO:0016020">
    <property type="term" value="C:membrane"/>
    <property type="evidence" value="ECO:0007669"/>
    <property type="project" value="TreeGrafter"/>
</dbReference>
<dbReference type="Pfam" id="PF00106">
    <property type="entry name" value="adh_short"/>
    <property type="match status" value="1"/>
</dbReference>
<dbReference type="EMBL" id="KQ085939">
    <property type="protein sequence ID" value="KLO14714.1"/>
    <property type="molecule type" value="Genomic_DNA"/>
</dbReference>
<proteinExistence type="inferred from homology"/>
<dbReference type="SUPFAM" id="SSF51735">
    <property type="entry name" value="NAD(P)-binding Rossmann-fold domains"/>
    <property type="match status" value="1"/>
</dbReference>
<comment type="similarity">
    <text evidence="1">Belongs to the short-chain dehydrogenases/reductases (SDR) family.</text>
</comment>
<dbReference type="OrthoDB" id="2102561at2759"/>